<sequence length="214" mass="24462">MSPKLKVTFVFIISIFSFLIFLFIASLYSGPFIKQLDASLIAFVQGMEAPWLTVIMKSITFIGSTATVIIVALISMLFLYKILHHRLEITFYLVVIAGTAIFNQVLKLIFHRERPSLHRLIAESGFSFPSGHSMEAFALYASLAFLLWRHLSTRRARTLVIVICIGMIGLIGLSRIYLGVHYPSDVLGAYFASGFWFTLSVWIFQWYKEYRTQK</sequence>
<feature type="transmembrane region" description="Helical" evidence="1">
    <location>
        <begin position="160"/>
        <end position="180"/>
    </location>
</feature>
<feature type="transmembrane region" description="Helical" evidence="1">
    <location>
        <begin position="49"/>
        <end position="79"/>
    </location>
</feature>
<proteinExistence type="predicted"/>
<dbReference type="PANTHER" id="PTHR14969">
    <property type="entry name" value="SPHINGOSINE-1-PHOSPHATE PHOSPHOHYDROLASE"/>
    <property type="match status" value="1"/>
</dbReference>
<dbReference type="InterPro" id="IPR000326">
    <property type="entry name" value="PAP2/HPO"/>
</dbReference>
<organism evidence="3">
    <name type="scientific">Paenibacillus sp. SYP-B3998</name>
    <dbReference type="NCBI Taxonomy" id="2678564"/>
    <lineage>
        <taxon>Bacteria</taxon>
        <taxon>Bacillati</taxon>
        <taxon>Bacillota</taxon>
        <taxon>Bacilli</taxon>
        <taxon>Bacillales</taxon>
        <taxon>Paenibacillaceae</taxon>
        <taxon>Paenibacillus</taxon>
    </lineage>
</organism>
<dbReference type="Pfam" id="PF01569">
    <property type="entry name" value="PAP2"/>
    <property type="match status" value="1"/>
</dbReference>
<evidence type="ECO:0000313" key="3">
    <source>
        <dbReference type="EMBL" id="NEW06672.1"/>
    </source>
</evidence>
<dbReference type="RefSeq" id="WP_163946108.1">
    <property type="nucleotide sequence ID" value="NZ_JAAIKC010000003.1"/>
</dbReference>
<gene>
    <name evidence="3" type="ORF">GK047_11665</name>
</gene>
<feature type="transmembrane region" description="Helical" evidence="1">
    <location>
        <begin position="7"/>
        <end position="29"/>
    </location>
</feature>
<dbReference type="SUPFAM" id="SSF48317">
    <property type="entry name" value="Acid phosphatase/Vanadium-dependent haloperoxidase"/>
    <property type="match status" value="1"/>
</dbReference>
<dbReference type="SMART" id="SM00014">
    <property type="entry name" value="acidPPc"/>
    <property type="match status" value="1"/>
</dbReference>
<keyword evidence="1" id="KW-0472">Membrane</keyword>
<dbReference type="EMBL" id="JAAIKC010000003">
    <property type="protein sequence ID" value="NEW06672.1"/>
    <property type="molecule type" value="Genomic_DNA"/>
</dbReference>
<feature type="transmembrane region" description="Helical" evidence="1">
    <location>
        <begin position="130"/>
        <end position="148"/>
    </location>
</feature>
<evidence type="ECO:0000256" key="1">
    <source>
        <dbReference type="SAM" id="Phobius"/>
    </source>
</evidence>
<name>A0A6G3ZX12_9BACL</name>
<dbReference type="InterPro" id="IPR036938">
    <property type="entry name" value="PAP2/HPO_sf"/>
</dbReference>
<dbReference type="Gene3D" id="1.20.144.10">
    <property type="entry name" value="Phosphatidic acid phosphatase type 2/haloperoxidase"/>
    <property type="match status" value="2"/>
</dbReference>
<comment type="caution">
    <text evidence="3">The sequence shown here is derived from an EMBL/GenBank/DDBJ whole genome shotgun (WGS) entry which is preliminary data.</text>
</comment>
<reference evidence="3" key="1">
    <citation type="submission" date="2020-02" db="EMBL/GenBank/DDBJ databases">
        <authorList>
            <person name="Shen X.-R."/>
            <person name="Zhang Y.-X."/>
        </authorList>
    </citation>
    <scope>NUCLEOTIDE SEQUENCE</scope>
    <source>
        <strain evidence="3">SYP-B3998</strain>
    </source>
</reference>
<keyword evidence="1" id="KW-1133">Transmembrane helix</keyword>
<dbReference type="PANTHER" id="PTHR14969:SF13">
    <property type="entry name" value="AT30094P"/>
    <property type="match status" value="1"/>
</dbReference>
<dbReference type="AlphaFoldDB" id="A0A6G3ZX12"/>
<keyword evidence="1" id="KW-0812">Transmembrane</keyword>
<dbReference type="CDD" id="cd03392">
    <property type="entry name" value="PAP2_like_2"/>
    <property type="match status" value="1"/>
</dbReference>
<feature type="domain" description="Phosphatidic acid phosphatase type 2/haloperoxidase" evidence="2">
    <location>
        <begin position="89"/>
        <end position="201"/>
    </location>
</feature>
<accession>A0A6G3ZX12</accession>
<feature type="transmembrane region" description="Helical" evidence="1">
    <location>
        <begin position="91"/>
        <end position="110"/>
    </location>
</feature>
<evidence type="ECO:0000259" key="2">
    <source>
        <dbReference type="SMART" id="SM00014"/>
    </source>
</evidence>
<protein>
    <submittedName>
        <fullName evidence="3">Phosphatase PAP2 family protein</fullName>
    </submittedName>
</protein>
<feature type="transmembrane region" description="Helical" evidence="1">
    <location>
        <begin position="186"/>
        <end position="207"/>
    </location>
</feature>